<feature type="non-terminal residue" evidence="1">
    <location>
        <position position="1"/>
    </location>
</feature>
<organism evidence="1 2">
    <name type="scientific">Cetraspora pellucida</name>
    <dbReference type="NCBI Taxonomy" id="1433469"/>
    <lineage>
        <taxon>Eukaryota</taxon>
        <taxon>Fungi</taxon>
        <taxon>Fungi incertae sedis</taxon>
        <taxon>Mucoromycota</taxon>
        <taxon>Glomeromycotina</taxon>
        <taxon>Glomeromycetes</taxon>
        <taxon>Diversisporales</taxon>
        <taxon>Gigasporaceae</taxon>
        <taxon>Cetraspora</taxon>
    </lineage>
</organism>
<dbReference type="EMBL" id="CAJVPW010024426">
    <property type="protein sequence ID" value="CAG8704959.1"/>
    <property type="molecule type" value="Genomic_DNA"/>
</dbReference>
<name>A0ACA9PG03_9GLOM</name>
<gene>
    <name evidence="1" type="ORF">SPELUC_LOCUS11472</name>
</gene>
<evidence type="ECO:0000313" key="1">
    <source>
        <dbReference type="EMBL" id="CAG8704959.1"/>
    </source>
</evidence>
<accession>A0ACA9PG03</accession>
<protein>
    <submittedName>
        <fullName evidence="1">2603_t:CDS:1</fullName>
    </submittedName>
</protein>
<dbReference type="Proteomes" id="UP000789366">
    <property type="component" value="Unassembled WGS sequence"/>
</dbReference>
<reference evidence="1" key="1">
    <citation type="submission" date="2021-06" db="EMBL/GenBank/DDBJ databases">
        <authorList>
            <person name="Kallberg Y."/>
            <person name="Tangrot J."/>
            <person name="Rosling A."/>
        </authorList>
    </citation>
    <scope>NUCLEOTIDE SEQUENCE</scope>
    <source>
        <strain evidence="1">28 12/20/2015</strain>
    </source>
</reference>
<comment type="caution">
    <text evidence="1">The sequence shown here is derived from an EMBL/GenBank/DDBJ whole genome shotgun (WGS) entry which is preliminary data.</text>
</comment>
<keyword evidence="2" id="KW-1185">Reference proteome</keyword>
<sequence>QKKLFIISYLENVFEATIHRTANKFEIQPKQIRDWRNKQQELLLAQSHIKHLNSSS</sequence>
<evidence type="ECO:0000313" key="2">
    <source>
        <dbReference type="Proteomes" id="UP000789366"/>
    </source>
</evidence>
<proteinExistence type="predicted"/>